<keyword evidence="6 8" id="KW-0472">Membrane</keyword>
<dbReference type="InterPro" id="IPR050833">
    <property type="entry name" value="Poly_Biosynth_Transport"/>
</dbReference>
<keyword evidence="3" id="KW-1003">Cell membrane</keyword>
<proteinExistence type="inferred from homology"/>
<feature type="transmembrane region" description="Helical" evidence="8">
    <location>
        <begin position="215"/>
        <end position="237"/>
    </location>
</feature>
<feature type="transmembrane region" description="Helical" evidence="8">
    <location>
        <begin position="451"/>
        <end position="477"/>
    </location>
</feature>
<dbReference type="KEGG" id="acoa:RB602_02970"/>
<feature type="transmembrane region" description="Helical" evidence="8">
    <location>
        <begin position="330"/>
        <end position="348"/>
    </location>
</feature>
<dbReference type="Pfam" id="PF13440">
    <property type="entry name" value="Polysacc_synt_3"/>
    <property type="match status" value="1"/>
</dbReference>
<protein>
    <submittedName>
        <fullName evidence="9">Lipopolysaccharide biosynthesis protein</fullName>
    </submittedName>
</protein>
<evidence type="ECO:0000256" key="4">
    <source>
        <dbReference type="ARBA" id="ARBA00022692"/>
    </source>
</evidence>
<name>A0AA97I0I1_9SPHN</name>
<evidence type="ECO:0000256" key="5">
    <source>
        <dbReference type="ARBA" id="ARBA00022989"/>
    </source>
</evidence>
<dbReference type="GO" id="GO:0005886">
    <property type="term" value="C:plasma membrane"/>
    <property type="evidence" value="ECO:0007669"/>
    <property type="project" value="UniProtKB-SubCell"/>
</dbReference>
<comment type="subcellular location">
    <subcellularLocation>
        <location evidence="1">Cell membrane</location>
        <topology evidence="1">Multi-pass membrane protein</topology>
    </subcellularLocation>
</comment>
<feature type="transmembrane region" description="Helical" evidence="8">
    <location>
        <begin position="395"/>
        <end position="414"/>
    </location>
</feature>
<dbReference type="EMBL" id="CP136594">
    <property type="protein sequence ID" value="WOE75694.1"/>
    <property type="molecule type" value="Genomic_DNA"/>
</dbReference>
<feature type="transmembrane region" description="Helical" evidence="8">
    <location>
        <begin position="159"/>
        <end position="176"/>
    </location>
</feature>
<comment type="similarity">
    <text evidence="2">Belongs to the polysaccharide synthase family.</text>
</comment>
<dbReference type="Proteomes" id="UP001302429">
    <property type="component" value="Chromosome"/>
</dbReference>
<evidence type="ECO:0000256" key="3">
    <source>
        <dbReference type="ARBA" id="ARBA00022475"/>
    </source>
</evidence>
<feature type="transmembrane region" description="Helical" evidence="8">
    <location>
        <begin position="188"/>
        <end position="209"/>
    </location>
</feature>
<feature type="transmembrane region" description="Helical" evidence="8">
    <location>
        <begin position="360"/>
        <end position="383"/>
    </location>
</feature>
<keyword evidence="4 8" id="KW-0812">Transmembrane</keyword>
<sequence length="539" mass="58651">MDRTAQHSPEIRQTTEEVEGPNMGEATPKATGSAASTAEESDKNFSAKVRSAVFWRSGSQILAQIITWGSTLAVIRILDPSDYGLFAMTQTVMVFLAFLNGYWFAGSLIQSDNVSQQEIRQAFGIVILLNAGLALLQILSAPLVAAYYNQPFIAQMLRVQALIYVATPFMIVPEVLMSRQLDFKRQAFANLAAAIVGALTALLLALSGWGVWTLVAAPIALFWTRAIGLMLAARLWVWPSFDFRGSRKMLGFGSTLLASHFFWIVHSQSDIFIAGRILDPHALGLYAEALFLAQVFAAKFVPPLNEVAFPAYARLQKEPEKLSWSFLKSMRLILLISCPLYFGLSVTAQPLVSTIFGEKWLGMVPFIQLLSLAMPFMTFQILFAPATNALGAPQVTLRSSIFGALVMPISFAIGIQFGPIGLAFAWLIGLPIFAAFTCWQAKGVIGLTYTGLFQAIWPGISASIAMAAVVYLFNLLALPGLANKGFENAIRLALMVMVGGASYAGLLKILAPQSLDDIIRLVICRKAPESVEAMADTKD</sequence>
<keyword evidence="10" id="KW-1185">Reference proteome</keyword>
<feature type="transmembrane region" description="Helical" evidence="8">
    <location>
        <begin position="83"/>
        <end position="105"/>
    </location>
</feature>
<evidence type="ECO:0000313" key="9">
    <source>
        <dbReference type="EMBL" id="WOE75694.1"/>
    </source>
</evidence>
<dbReference type="CDD" id="cd13127">
    <property type="entry name" value="MATE_tuaB_like"/>
    <property type="match status" value="1"/>
</dbReference>
<feature type="transmembrane region" description="Helical" evidence="8">
    <location>
        <begin position="53"/>
        <end position="77"/>
    </location>
</feature>
<evidence type="ECO:0000256" key="6">
    <source>
        <dbReference type="ARBA" id="ARBA00023136"/>
    </source>
</evidence>
<reference evidence="9 10" key="1">
    <citation type="submission" date="2023-10" db="EMBL/GenBank/DDBJ databases">
        <title>Complete genome sequence of a Sphingomonadaceae bacterium.</title>
        <authorList>
            <person name="Yan C."/>
        </authorList>
    </citation>
    <scope>NUCLEOTIDE SEQUENCE [LARGE SCALE GENOMIC DNA]</scope>
    <source>
        <strain evidence="9 10">SCSIO 66989</strain>
    </source>
</reference>
<dbReference type="AlphaFoldDB" id="A0AA97I0I1"/>
<evidence type="ECO:0000313" key="10">
    <source>
        <dbReference type="Proteomes" id="UP001302429"/>
    </source>
</evidence>
<feature type="compositionally biased region" description="Basic and acidic residues" evidence="7">
    <location>
        <begin position="1"/>
        <end position="15"/>
    </location>
</feature>
<dbReference type="PANTHER" id="PTHR30250:SF10">
    <property type="entry name" value="LIPOPOLYSACCHARIDE BIOSYNTHESIS PROTEIN WZXC"/>
    <property type="match status" value="1"/>
</dbReference>
<evidence type="ECO:0000256" key="7">
    <source>
        <dbReference type="SAM" id="MobiDB-lite"/>
    </source>
</evidence>
<feature type="transmembrane region" description="Helical" evidence="8">
    <location>
        <begin position="125"/>
        <end position="147"/>
    </location>
</feature>
<evidence type="ECO:0000256" key="2">
    <source>
        <dbReference type="ARBA" id="ARBA00007430"/>
    </source>
</evidence>
<evidence type="ECO:0000256" key="1">
    <source>
        <dbReference type="ARBA" id="ARBA00004651"/>
    </source>
</evidence>
<feature type="transmembrane region" description="Helical" evidence="8">
    <location>
        <begin position="420"/>
        <end position="439"/>
    </location>
</feature>
<organism evidence="9 10">
    <name type="scientific">Alterisphingorhabdus coralli</name>
    <dbReference type="NCBI Taxonomy" id="3071408"/>
    <lineage>
        <taxon>Bacteria</taxon>
        <taxon>Pseudomonadati</taxon>
        <taxon>Pseudomonadota</taxon>
        <taxon>Alphaproteobacteria</taxon>
        <taxon>Sphingomonadales</taxon>
        <taxon>Sphingomonadaceae</taxon>
        <taxon>Alterisphingorhabdus (ex Yan et al. 2024)</taxon>
    </lineage>
</organism>
<feature type="region of interest" description="Disordered" evidence="7">
    <location>
        <begin position="1"/>
        <end position="41"/>
    </location>
</feature>
<dbReference type="PANTHER" id="PTHR30250">
    <property type="entry name" value="PST FAMILY PREDICTED COLANIC ACID TRANSPORTER"/>
    <property type="match status" value="1"/>
</dbReference>
<keyword evidence="5 8" id="KW-1133">Transmembrane helix</keyword>
<gene>
    <name evidence="9" type="ORF">RB602_02970</name>
</gene>
<evidence type="ECO:0000256" key="8">
    <source>
        <dbReference type="SAM" id="Phobius"/>
    </source>
</evidence>
<feature type="transmembrane region" description="Helical" evidence="8">
    <location>
        <begin position="489"/>
        <end position="511"/>
    </location>
</feature>
<accession>A0AA97I0I1</accession>